<sequence length="79" mass="9016">MVCQESAALQFPYLTALNLTTFASSKPGCDLKKIPQNSRWLVQGKLQSIIPRRCQQAQVWCQATSKMYIPSVYFISKHH</sequence>
<dbReference type="EMBL" id="GGEC01075226">
    <property type="protein sequence ID" value="MBX55710.1"/>
    <property type="molecule type" value="Transcribed_RNA"/>
</dbReference>
<protein>
    <submittedName>
        <fullName evidence="1">Uncharacterized protein</fullName>
    </submittedName>
</protein>
<dbReference type="AlphaFoldDB" id="A0A2P2PLS4"/>
<reference evidence="1" key="1">
    <citation type="submission" date="2018-02" db="EMBL/GenBank/DDBJ databases">
        <title>Rhizophora mucronata_Transcriptome.</title>
        <authorList>
            <person name="Meera S.P."/>
            <person name="Sreeshan A."/>
            <person name="Augustine A."/>
        </authorList>
    </citation>
    <scope>NUCLEOTIDE SEQUENCE</scope>
    <source>
        <tissue evidence="1">Leaf</tissue>
    </source>
</reference>
<name>A0A2P2PLS4_RHIMU</name>
<organism evidence="1">
    <name type="scientific">Rhizophora mucronata</name>
    <name type="common">Asiatic mangrove</name>
    <dbReference type="NCBI Taxonomy" id="61149"/>
    <lineage>
        <taxon>Eukaryota</taxon>
        <taxon>Viridiplantae</taxon>
        <taxon>Streptophyta</taxon>
        <taxon>Embryophyta</taxon>
        <taxon>Tracheophyta</taxon>
        <taxon>Spermatophyta</taxon>
        <taxon>Magnoliopsida</taxon>
        <taxon>eudicotyledons</taxon>
        <taxon>Gunneridae</taxon>
        <taxon>Pentapetalae</taxon>
        <taxon>rosids</taxon>
        <taxon>fabids</taxon>
        <taxon>Malpighiales</taxon>
        <taxon>Rhizophoraceae</taxon>
        <taxon>Rhizophora</taxon>
    </lineage>
</organism>
<evidence type="ECO:0000313" key="1">
    <source>
        <dbReference type="EMBL" id="MBX55710.1"/>
    </source>
</evidence>
<proteinExistence type="predicted"/>
<accession>A0A2P2PLS4</accession>